<reference evidence="2" key="1">
    <citation type="submission" date="2023-07" db="EMBL/GenBank/DDBJ databases">
        <authorList>
            <consortium name="AG Swart"/>
            <person name="Singh M."/>
            <person name="Singh A."/>
            <person name="Seah K."/>
            <person name="Emmerich C."/>
        </authorList>
    </citation>
    <scope>NUCLEOTIDE SEQUENCE</scope>
    <source>
        <strain evidence="2">DP1</strain>
    </source>
</reference>
<organism evidence="2 3">
    <name type="scientific">Euplotes crassus</name>
    <dbReference type="NCBI Taxonomy" id="5936"/>
    <lineage>
        <taxon>Eukaryota</taxon>
        <taxon>Sar</taxon>
        <taxon>Alveolata</taxon>
        <taxon>Ciliophora</taxon>
        <taxon>Intramacronucleata</taxon>
        <taxon>Spirotrichea</taxon>
        <taxon>Hypotrichia</taxon>
        <taxon>Euplotida</taxon>
        <taxon>Euplotidae</taxon>
        <taxon>Moneuplotes</taxon>
    </lineage>
</organism>
<evidence type="ECO:0000256" key="1">
    <source>
        <dbReference type="SAM" id="MobiDB-lite"/>
    </source>
</evidence>
<sequence>MRPNLASNTSKEIDKYLTIQQPDTTKEDGADEGTEKLDYLLFSKLCGNFEYEDWILNVFTNPDGSQNEIADITEIDLLNTLSRLDKVKREAEGALDKKREKKMHTIQAINRKTGNIYLGKVEALCPYDQNRSCIPRRRSELLTYKENIELQKYQERMGIKPPPISQPSLNQIQAPTIPLSTTQTRPIGIPIRTPATPSLSKQRTFEYKTPSHIPQGAHTQQQPGAAAGSLGYYQTSGGVPSTPKPRPVEFPGMYLPPPSHARPAPAVTAKPSKNKKGLSRWFGFA</sequence>
<dbReference type="Proteomes" id="UP001295684">
    <property type="component" value="Unassembled WGS sequence"/>
</dbReference>
<dbReference type="AlphaFoldDB" id="A0AAD1XMV5"/>
<feature type="region of interest" description="Disordered" evidence="1">
    <location>
        <begin position="181"/>
        <end position="201"/>
    </location>
</feature>
<name>A0AAD1XMV5_EUPCR</name>
<protein>
    <submittedName>
        <fullName evidence="2">Uncharacterized protein</fullName>
    </submittedName>
</protein>
<feature type="region of interest" description="Disordered" evidence="1">
    <location>
        <begin position="213"/>
        <end position="285"/>
    </location>
</feature>
<accession>A0AAD1XMV5</accession>
<proteinExistence type="predicted"/>
<evidence type="ECO:0000313" key="2">
    <source>
        <dbReference type="EMBL" id="CAI2375554.1"/>
    </source>
</evidence>
<keyword evidence="3" id="KW-1185">Reference proteome</keyword>
<evidence type="ECO:0000313" key="3">
    <source>
        <dbReference type="Proteomes" id="UP001295684"/>
    </source>
</evidence>
<comment type="caution">
    <text evidence="2">The sequence shown here is derived from an EMBL/GenBank/DDBJ whole genome shotgun (WGS) entry which is preliminary data.</text>
</comment>
<dbReference type="EMBL" id="CAMPGE010017041">
    <property type="protein sequence ID" value="CAI2375554.1"/>
    <property type="molecule type" value="Genomic_DNA"/>
</dbReference>
<gene>
    <name evidence="2" type="ORF">ECRASSUSDP1_LOCUS16916</name>
</gene>